<organism evidence="1 2">
    <name type="scientific">candidate division WOR-1 bacterium RIFOXYB2_FULL_48_7</name>
    <dbReference type="NCBI Taxonomy" id="1802583"/>
    <lineage>
        <taxon>Bacteria</taxon>
        <taxon>Bacillati</taxon>
        <taxon>Saganbacteria</taxon>
    </lineage>
</organism>
<dbReference type="EMBL" id="MEUF01000035">
    <property type="protein sequence ID" value="OGC35079.1"/>
    <property type="molecule type" value="Genomic_DNA"/>
</dbReference>
<dbReference type="STRING" id="1802583.A2311_06045"/>
<sequence length="546" mass="61510">MTTVQLNQARGYMRGLRPPADQRRPDRLEVIRSAAFRTQFVEPICEAARLGGPVRLAAQFAEREAELLLDQGALRTTLLEDTLKLAPMMRQRGLKSLLFTYSPQMADELIDTLTRLAEGQLLLTQSGVELFTSESTQTPVHFVPGYNRNPIAIEDWQQLLATATTEEAPGLVRMFNNQVDKNIPPERVDSLYLPPLLACTRTFYDSGSGITAAKAIWLAVIAGYKTIERREQLFGLAIELLPQDSSTAQELLIALYRDRWLTGRYLIERVAEFCFSASETELGLALLRMILNHLPLTRADLFFLEKEVTDIASTLCGISQRTVSEKIDIGTAFAIYLLLLESAISEETKLIVLNKVFKAYKLNRQAASQVRALHDLDPEHSPYAAALTAYILLLETNDQARRFIEHSPFKEHILLADCRISLARRARQYKQALSLCDAALAELALASYTQKKYLMTSVAASKLFCLWFSRSDTEECNRNILAELQGLVSYFDRLGMTLPPGALLIEAYLLEVQGKITEAKEVARQLAVQFPRNHKVRDFLDKYPDS</sequence>
<dbReference type="AlphaFoldDB" id="A0A1F4TR58"/>
<reference evidence="1 2" key="1">
    <citation type="journal article" date="2016" name="Nat. Commun.">
        <title>Thousands of microbial genomes shed light on interconnected biogeochemical processes in an aquifer system.</title>
        <authorList>
            <person name="Anantharaman K."/>
            <person name="Brown C.T."/>
            <person name="Hug L.A."/>
            <person name="Sharon I."/>
            <person name="Castelle C.J."/>
            <person name="Probst A.J."/>
            <person name="Thomas B.C."/>
            <person name="Singh A."/>
            <person name="Wilkins M.J."/>
            <person name="Karaoz U."/>
            <person name="Brodie E.L."/>
            <person name="Williams K.H."/>
            <person name="Hubbard S.S."/>
            <person name="Banfield J.F."/>
        </authorList>
    </citation>
    <scope>NUCLEOTIDE SEQUENCE [LARGE SCALE GENOMIC DNA]</scope>
</reference>
<accession>A0A1F4TR58</accession>
<comment type="caution">
    <text evidence="1">The sequence shown here is derived from an EMBL/GenBank/DDBJ whole genome shotgun (WGS) entry which is preliminary data.</text>
</comment>
<evidence type="ECO:0000313" key="1">
    <source>
        <dbReference type="EMBL" id="OGC35079.1"/>
    </source>
</evidence>
<evidence type="ECO:0000313" key="2">
    <source>
        <dbReference type="Proteomes" id="UP000178951"/>
    </source>
</evidence>
<protein>
    <submittedName>
        <fullName evidence="1">Uncharacterized protein</fullName>
    </submittedName>
</protein>
<proteinExistence type="predicted"/>
<name>A0A1F4TR58_UNCSA</name>
<gene>
    <name evidence="1" type="ORF">A2311_06045</name>
</gene>
<dbReference type="Proteomes" id="UP000178951">
    <property type="component" value="Unassembled WGS sequence"/>
</dbReference>